<dbReference type="OrthoDB" id="411592at2759"/>
<gene>
    <name evidence="2" type="ORF">BGHDH14_bgh03729</name>
</gene>
<dbReference type="eggNOG" id="KOG0017">
    <property type="taxonomic scope" value="Eukaryota"/>
</dbReference>
<feature type="compositionally biased region" description="Polar residues" evidence="1">
    <location>
        <begin position="74"/>
        <end position="87"/>
    </location>
</feature>
<evidence type="ECO:0000256" key="1">
    <source>
        <dbReference type="SAM" id="MobiDB-lite"/>
    </source>
</evidence>
<dbReference type="AlphaFoldDB" id="N1JBQ0"/>
<proteinExistence type="predicted"/>
<evidence type="ECO:0000313" key="3">
    <source>
        <dbReference type="Proteomes" id="UP000015441"/>
    </source>
</evidence>
<name>N1JBQ0_BLUG1</name>
<reference evidence="2 3" key="1">
    <citation type="journal article" date="2010" name="Science">
        <title>Genome expansion and gene loss in powdery mildew fungi reveal tradeoffs in extreme parasitism.</title>
        <authorList>
            <person name="Spanu P.D."/>
            <person name="Abbott J.C."/>
            <person name="Amselem J."/>
            <person name="Burgis T.A."/>
            <person name="Soanes D.M."/>
            <person name="Stueber K."/>
            <person name="Ver Loren van Themaat E."/>
            <person name="Brown J.K.M."/>
            <person name="Butcher S.A."/>
            <person name="Gurr S.J."/>
            <person name="Lebrun M.-H."/>
            <person name="Ridout C.J."/>
            <person name="Schulze-Lefert P."/>
            <person name="Talbot N.J."/>
            <person name="Ahmadinejad N."/>
            <person name="Ametz C."/>
            <person name="Barton G.R."/>
            <person name="Benjdia M."/>
            <person name="Bidzinski P."/>
            <person name="Bindschedler L.V."/>
            <person name="Both M."/>
            <person name="Brewer M.T."/>
            <person name="Cadle-Davidson L."/>
            <person name="Cadle-Davidson M.M."/>
            <person name="Collemare J."/>
            <person name="Cramer R."/>
            <person name="Frenkel O."/>
            <person name="Godfrey D."/>
            <person name="Harriman J."/>
            <person name="Hoede C."/>
            <person name="King B.C."/>
            <person name="Klages S."/>
            <person name="Kleemann J."/>
            <person name="Knoll D."/>
            <person name="Koti P.S."/>
            <person name="Kreplak J."/>
            <person name="Lopez-Ruiz F.J."/>
            <person name="Lu X."/>
            <person name="Maekawa T."/>
            <person name="Mahanil S."/>
            <person name="Micali C."/>
            <person name="Milgroom M.G."/>
            <person name="Montana G."/>
            <person name="Noir S."/>
            <person name="O'Connell R.J."/>
            <person name="Oberhaensli S."/>
            <person name="Parlange F."/>
            <person name="Pedersen C."/>
            <person name="Quesneville H."/>
            <person name="Reinhardt R."/>
            <person name="Rott M."/>
            <person name="Sacristan S."/>
            <person name="Schmidt S.M."/>
            <person name="Schoen M."/>
            <person name="Skamnioti P."/>
            <person name="Sommer H."/>
            <person name="Stephens A."/>
            <person name="Takahara H."/>
            <person name="Thordal-Christensen H."/>
            <person name="Vigouroux M."/>
            <person name="Wessling R."/>
            <person name="Wicker T."/>
            <person name="Panstruga R."/>
        </authorList>
    </citation>
    <scope>NUCLEOTIDE SEQUENCE [LARGE SCALE GENOMIC DNA]</scope>
    <source>
        <strain evidence="2">DH14</strain>
    </source>
</reference>
<dbReference type="InParanoid" id="N1JBQ0"/>
<dbReference type="STRING" id="546991.N1JBQ0"/>
<protein>
    <submittedName>
        <fullName evidence="2">Hyporthetical protein</fullName>
    </submittedName>
</protein>
<evidence type="ECO:0000313" key="2">
    <source>
        <dbReference type="EMBL" id="CCU75198.1"/>
    </source>
</evidence>
<comment type="caution">
    <text evidence="2">The sequence shown here is derived from an EMBL/GenBank/DDBJ whole genome shotgun (WGS) entry which is preliminary data.</text>
</comment>
<dbReference type="EMBL" id="CAUH01001063">
    <property type="protein sequence ID" value="CCU75198.1"/>
    <property type="molecule type" value="Genomic_DNA"/>
</dbReference>
<dbReference type="Proteomes" id="UP000015441">
    <property type="component" value="Unassembled WGS sequence"/>
</dbReference>
<accession>N1JBQ0</accession>
<keyword evidence="3" id="KW-1185">Reference proteome</keyword>
<dbReference type="HOGENOM" id="CLU_460774_0_0_1"/>
<organism evidence="2 3">
    <name type="scientific">Blumeria graminis f. sp. hordei (strain DH14)</name>
    <name type="common">Barley powdery mildew</name>
    <name type="synonym">Oidium monilioides f. sp. hordei</name>
    <dbReference type="NCBI Taxonomy" id="546991"/>
    <lineage>
        <taxon>Eukaryota</taxon>
        <taxon>Fungi</taxon>
        <taxon>Dikarya</taxon>
        <taxon>Ascomycota</taxon>
        <taxon>Pezizomycotina</taxon>
        <taxon>Leotiomycetes</taxon>
        <taxon>Erysiphales</taxon>
        <taxon>Erysiphaceae</taxon>
        <taxon>Blumeria</taxon>
        <taxon>Blumeria hordei</taxon>
    </lineage>
</organism>
<feature type="region of interest" description="Disordered" evidence="1">
    <location>
        <begin position="74"/>
        <end position="142"/>
    </location>
</feature>
<sequence length="592" mass="68255">MLDKIHRDVRRMLRILLRRGGINTGSIRAGIARQLAAVLQFEELPEWNDNDLVTTKLLSKSRFYQKKLRLLNSTDSQATQPQPTTTRIEPDTIRRPPRVSYQAPATQNVVYEQPEPSYKSAREIHQPQPQPQPRFNPSRASSAYPPVPFYKQPPVFQTFQNDPYADLPHRNVPNERLEPSAVINFAKQWNKKTNFHGLIYEVFDDNVNQFLRACELLELLSRRDLFADAYIKIKVHFDTDANCQVYLQEWQTVMFASVKNENPDKDLRDVLDILFDKLSICQRAIGNSYEGDNKLRDQILRAYRQSTELAPAIDKPAGDPEELMANLRSTIINHTFASQFVSHGDARFNFQKKGKNWKTECYICRKEGCWSTKHTDDKQRRMRNQFITQPEVDSIIPTAQSMAVFLVEFEGQEPTGQYLTEVILTSDNSEDYDIGFILGLVKEKPHNNMQFDIQGTLIHWSSTKCEQVTQSVLASEIYGMVYGFDIGLSIATTFRMIAEQLGLPSLPLVICTDFCSLYECLVKLGTTKEKRLMIDIMALCESYQRREITEICWINDEDNPADAMTKAMPNKALQRFIDSNELLICVESFMQR</sequence>